<evidence type="ECO:0000256" key="5">
    <source>
        <dbReference type="ARBA" id="ARBA00023304"/>
    </source>
</evidence>
<evidence type="ECO:0000259" key="6">
    <source>
        <dbReference type="Pfam" id="PF00920"/>
    </source>
</evidence>
<dbReference type="SUPFAM" id="SSF52016">
    <property type="entry name" value="LeuD/IlvD-like"/>
    <property type="match status" value="1"/>
</dbReference>
<keyword evidence="5" id="KW-0100">Branched-chain amino acid biosynthesis</keyword>
<name>A0ABQ4FPG1_9ACTN</name>
<dbReference type="PANTHER" id="PTHR43661">
    <property type="entry name" value="D-XYLONATE DEHYDRATASE"/>
    <property type="match status" value="1"/>
</dbReference>
<dbReference type="InterPro" id="IPR037237">
    <property type="entry name" value="IlvD/EDD_N"/>
</dbReference>
<keyword evidence="3" id="KW-0411">Iron-sulfur</keyword>
<comment type="similarity">
    <text evidence="1">Belongs to the IlvD/Edd family.</text>
</comment>
<dbReference type="PROSITE" id="PS00887">
    <property type="entry name" value="ILVD_EDD_2"/>
    <property type="match status" value="1"/>
</dbReference>
<evidence type="ECO:0000313" key="9">
    <source>
        <dbReference type="Proteomes" id="UP000651728"/>
    </source>
</evidence>
<accession>A0ABQ4FPG1</accession>
<evidence type="ECO:0000259" key="7">
    <source>
        <dbReference type="Pfam" id="PF24877"/>
    </source>
</evidence>
<dbReference type="Pfam" id="PF24877">
    <property type="entry name" value="ILV_EDD_C"/>
    <property type="match status" value="1"/>
</dbReference>
<dbReference type="InterPro" id="IPR056740">
    <property type="entry name" value="ILV_EDD_C"/>
</dbReference>
<dbReference type="Proteomes" id="UP000651728">
    <property type="component" value="Unassembled WGS sequence"/>
</dbReference>
<evidence type="ECO:0000256" key="3">
    <source>
        <dbReference type="ARBA" id="ARBA00023014"/>
    </source>
</evidence>
<evidence type="ECO:0000256" key="2">
    <source>
        <dbReference type="ARBA" id="ARBA00022714"/>
    </source>
</evidence>
<evidence type="ECO:0000256" key="4">
    <source>
        <dbReference type="ARBA" id="ARBA00023239"/>
    </source>
</evidence>
<protein>
    <submittedName>
        <fullName evidence="8">Dihydroxy-acid dehydratase</fullName>
    </submittedName>
</protein>
<dbReference type="Gene3D" id="3.50.30.80">
    <property type="entry name" value="IlvD/EDD C-terminal domain-like"/>
    <property type="match status" value="1"/>
</dbReference>
<dbReference type="InterPro" id="IPR020558">
    <property type="entry name" value="DiOHA_6PGluconate_deHydtase_CS"/>
</dbReference>
<dbReference type="Pfam" id="PF00920">
    <property type="entry name" value="ILVD_EDD_N"/>
    <property type="match status" value="1"/>
</dbReference>
<dbReference type="SUPFAM" id="SSF143975">
    <property type="entry name" value="IlvD/EDD N-terminal domain-like"/>
    <property type="match status" value="1"/>
</dbReference>
<comment type="caution">
    <text evidence="8">The sequence shown here is derived from an EMBL/GenBank/DDBJ whole genome shotgun (WGS) entry which is preliminary data.</text>
</comment>
<proteinExistence type="inferred from homology"/>
<dbReference type="PROSITE" id="PS00886">
    <property type="entry name" value="ILVD_EDD_1"/>
    <property type="match status" value="1"/>
</dbReference>
<organism evidence="8 9">
    <name type="scientific">Microbispora amethystogenes</name>
    <dbReference type="NCBI Taxonomy" id="1427754"/>
    <lineage>
        <taxon>Bacteria</taxon>
        <taxon>Bacillati</taxon>
        <taxon>Actinomycetota</taxon>
        <taxon>Actinomycetes</taxon>
        <taxon>Streptosporangiales</taxon>
        <taxon>Streptosporangiaceae</taxon>
        <taxon>Microbispora</taxon>
    </lineage>
</organism>
<keyword evidence="5" id="KW-0028">Amino-acid biosynthesis</keyword>
<keyword evidence="2" id="KW-0001">2Fe-2S</keyword>
<gene>
    <name evidence="8" type="ORF">Mam01_68700</name>
</gene>
<keyword evidence="2" id="KW-0408">Iron</keyword>
<dbReference type="RefSeq" id="WP_204289336.1">
    <property type="nucleotide sequence ID" value="NZ_BAABEJ010000033.1"/>
</dbReference>
<keyword evidence="9" id="KW-1185">Reference proteome</keyword>
<dbReference type="PANTHER" id="PTHR43661:SF3">
    <property type="entry name" value="D-XYLONATE DEHYDRATASE YAGF-RELATED"/>
    <property type="match status" value="1"/>
</dbReference>
<evidence type="ECO:0000256" key="1">
    <source>
        <dbReference type="ARBA" id="ARBA00006486"/>
    </source>
</evidence>
<dbReference type="EMBL" id="BOOB01000066">
    <property type="protein sequence ID" value="GIH36706.1"/>
    <property type="molecule type" value="Genomic_DNA"/>
</dbReference>
<dbReference type="InterPro" id="IPR000581">
    <property type="entry name" value="ILV_EDD_N"/>
</dbReference>
<keyword evidence="4" id="KW-0456">Lyase</keyword>
<dbReference type="InterPro" id="IPR042096">
    <property type="entry name" value="Dihydro-acid_dehy_C"/>
</dbReference>
<reference evidence="8 9" key="1">
    <citation type="submission" date="2021-01" db="EMBL/GenBank/DDBJ databases">
        <title>Whole genome shotgun sequence of Microbispora amethystogenes NBRC 101907.</title>
        <authorList>
            <person name="Komaki H."/>
            <person name="Tamura T."/>
        </authorList>
    </citation>
    <scope>NUCLEOTIDE SEQUENCE [LARGE SCALE GENOMIC DNA]</scope>
    <source>
        <strain evidence="8 9">NBRC 101907</strain>
    </source>
</reference>
<sequence>MDDRLHDPIQKLSDGVVAARKKTLGFRSADLSKPVIGIVNSYSELNLAQLSFSAMAQRVREGVLMAGGMPIESGMIALCDSMAHGRLHEKYILPGRDVMADSIETYVNAHGVFDGLVFIGTCDKVLPAMLIAAIRVDVPAVVVTGGPQIAELNHDVNQSVCADIQRRRRLDVDTERIGDEKYIKSLYLDDLITEEEFVDLYYSTNSTIGICRPYATAGTMNYFTEALGLALSGSALVPELSTEKALRAKDAGVRVVELARRGIRPSAIVNERSVENAIRSVIASGGSMNAILHALAVANTAGVDLDYSGISRLSSSTPFLVDLKNQHTLNMTLFRSAGGVLGVLKRLGSRVHRDVMTVDGVELGTLLDGLPKVGSSIADEGRALAPEGGIRVLRGSLAPRGALFNASNVPRDRLGLSEVRQAAVYDSYELFAADVATRALDPRAAVVIRFEGPIGGPGMREAHRVSEVINHLNLLNNDFLLITDGRFSGASNGFIIGYLAPEAAEPGSPLALVRNGDPIEISIPGNRLDLLVDEAELARRAAEGAPPPPPVPREYPYLRRYRRLVGPTDRGALVS</sequence>
<keyword evidence="2" id="KW-0479">Metal-binding</keyword>
<feature type="domain" description="Dihydroxy-acid/6-phosphogluconate dehydratase C-terminal" evidence="7">
    <location>
        <begin position="381"/>
        <end position="572"/>
    </location>
</feature>
<feature type="domain" description="Dihydroxy-acid/6-phosphogluconate dehydratase N-terminal" evidence="6">
    <location>
        <begin position="33"/>
        <end position="364"/>
    </location>
</feature>
<evidence type="ECO:0000313" key="8">
    <source>
        <dbReference type="EMBL" id="GIH36706.1"/>
    </source>
</evidence>